<reference evidence="2" key="1">
    <citation type="submission" date="2022-12" db="EMBL/GenBank/DDBJ databases">
        <authorList>
            <person name="Deng Y."/>
            <person name="Zhang Y.-Q."/>
        </authorList>
    </citation>
    <scope>NUCLEOTIDE SEQUENCE</scope>
    <source>
        <strain evidence="2">CPCC 205372</strain>
    </source>
</reference>
<evidence type="ECO:0000259" key="1">
    <source>
        <dbReference type="Pfam" id="PF07883"/>
    </source>
</evidence>
<feature type="domain" description="Cupin type-2" evidence="1">
    <location>
        <begin position="40"/>
        <end position="91"/>
    </location>
</feature>
<dbReference type="SUPFAM" id="SSF51182">
    <property type="entry name" value="RmlC-like cupins"/>
    <property type="match status" value="1"/>
</dbReference>
<dbReference type="InterPro" id="IPR011051">
    <property type="entry name" value="RmlC_Cupin_sf"/>
</dbReference>
<organism evidence="2 3">
    <name type="scientific">Mycobacterium hippophais</name>
    <dbReference type="NCBI Taxonomy" id="3016340"/>
    <lineage>
        <taxon>Bacteria</taxon>
        <taxon>Bacillati</taxon>
        <taxon>Actinomycetota</taxon>
        <taxon>Actinomycetes</taxon>
        <taxon>Mycobacteriales</taxon>
        <taxon>Mycobacteriaceae</taxon>
        <taxon>Mycobacterium</taxon>
    </lineage>
</organism>
<keyword evidence="3" id="KW-1185">Reference proteome</keyword>
<gene>
    <name evidence="2" type="ORF">O6P37_14020</name>
</gene>
<name>A0ABT4PTV2_9MYCO</name>
<comment type="caution">
    <text evidence="2">The sequence shown here is derived from an EMBL/GenBank/DDBJ whole genome shotgun (WGS) entry which is preliminary data.</text>
</comment>
<sequence>MQKYDPVALSETLSPFDFREVAPFNGAAFGMYYGDHLAQADWELHPDTDELLMVLRGSVTVEILVGADRQRIPLEAGQFVIVPKGHWHRHVDVREVVELFFTPGATVESTDDPRLASSNRADA</sequence>
<dbReference type="EMBL" id="JAPZPY010000005">
    <property type="protein sequence ID" value="MCZ8379984.1"/>
    <property type="molecule type" value="Genomic_DNA"/>
</dbReference>
<dbReference type="Gene3D" id="2.60.120.10">
    <property type="entry name" value="Jelly Rolls"/>
    <property type="match status" value="1"/>
</dbReference>
<accession>A0ABT4PTV2</accession>
<evidence type="ECO:0000313" key="2">
    <source>
        <dbReference type="EMBL" id="MCZ8379984.1"/>
    </source>
</evidence>
<dbReference type="Pfam" id="PF07883">
    <property type="entry name" value="Cupin_2"/>
    <property type="match status" value="1"/>
</dbReference>
<protein>
    <submittedName>
        <fullName evidence="2">Cupin domain-containing protein</fullName>
    </submittedName>
</protein>
<dbReference type="InterPro" id="IPR013096">
    <property type="entry name" value="Cupin_2"/>
</dbReference>
<dbReference type="InterPro" id="IPR014710">
    <property type="entry name" value="RmlC-like_jellyroll"/>
</dbReference>
<dbReference type="RefSeq" id="WP_269894643.1">
    <property type="nucleotide sequence ID" value="NZ_JAPZPY010000005.1"/>
</dbReference>
<dbReference type="Proteomes" id="UP001142153">
    <property type="component" value="Unassembled WGS sequence"/>
</dbReference>
<evidence type="ECO:0000313" key="3">
    <source>
        <dbReference type="Proteomes" id="UP001142153"/>
    </source>
</evidence>
<proteinExistence type="predicted"/>